<dbReference type="AlphaFoldDB" id="A0A4C2A0Q4"/>
<name>A0A4C2A0Q4_EUMVA</name>
<keyword evidence="2" id="KW-1185">Reference proteome</keyword>
<reference evidence="1 2" key="1">
    <citation type="journal article" date="2019" name="Commun. Biol.">
        <title>The bagworm genome reveals a unique fibroin gene that provides high tensile strength.</title>
        <authorList>
            <person name="Kono N."/>
            <person name="Nakamura H."/>
            <person name="Ohtoshi R."/>
            <person name="Tomita M."/>
            <person name="Numata K."/>
            <person name="Arakawa K."/>
        </authorList>
    </citation>
    <scope>NUCLEOTIDE SEQUENCE [LARGE SCALE GENOMIC DNA]</scope>
</reference>
<proteinExistence type="predicted"/>
<organism evidence="1 2">
    <name type="scientific">Eumeta variegata</name>
    <name type="common">Bagworm moth</name>
    <name type="synonym">Eumeta japonica</name>
    <dbReference type="NCBI Taxonomy" id="151549"/>
    <lineage>
        <taxon>Eukaryota</taxon>
        <taxon>Metazoa</taxon>
        <taxon>Ecdysozoa</taxon>
        <taxon>Arthropoda</taxon>
        <taxon>Hexapoda</taxon>
        <taxon>Insecta</taxon>
        <taxon>Pterygota</taxon>
        <taxon>Neoptera</taxon>
        <taxon>Endopterygota</taxon>
        <taxon>Lepidoptera</taxon>
        <taxon>Glossata</taxon>
        <taxon>Ditrysia</taxon>
        <taxon>Tineoidea</taxon>
        <taxon>Psychidae</taxon>
        <taxon>Oiketicinae</taxon>
        <taxon>Eumeta</taxon>
    </lineage>
</organism>
<gene>
    <name evidence="1" type="ORF">EVAR_63253_1</name>
</gene>
<dbReference type="EMBL" id="BGZK01002428">
    <property type="protein sequence ID" value="GBP93850.1"/>
    <property type="molecule type" value="Genomic_DNA"/>
</dbReference>
<evidence type="ECO:0000313" key="2">
    <source>
        <dbReference type="Proteomes" id="UP000299102"/>
    </source>
</evidence>
<sequence>MLHESLMKKQVKCELYSRTEVPVPPISLHDSQRAVITTIYECGGSQLCQSILSGTSRCSCDCNGGRERELLSTINQEGPKVKAHRAGSRLVGGRSRPPYNGNVRDWRLKVSPEARRARLIYTEIKNISVNIPVAGNKSDTFRSEAGVRDH</sequence>
<dbReference type="Proteomes" id="UP000299102">
    <property type="component" value="Unassembled WGS sequence"/>
</dbReference>
<evidence type="ECO:0000313" key="1">
    <source>
        <dbReference type="EMBL" id="GBP93850.1"/>
    </source>
</evidence>
<accession>A0A4C2A0Q4</accession>
<protein>
    <submittedName>
        <fullName evidence="1">Uncharacterized protein</fullName>
    </submittedName>
</protein>
<comment type="caution">
    <text evidence="1">The sequence shown here is derived from an EMBL/GenBank/DDBJ whole genome shotgun (WGS) entry which is preliminary data.</text>
</comment>